<dbReference type="PANTHER" id="PTHR31589">
    <property type="entry name" value="PROTEIN, PUTATIVE (DUF239)-RELATED-RELATED"/>
    <property type="match status" value="1"/>
</dbReference>
<dbReference type="PROSITE" id="PS52045">
    <property type="entry name" value="NEPROSIN_PEP_CD"/>
    <property type="match status" value="1"/>
</dbReference>
<dbReference type="Gramene" id="rna-AYBTSS11_LOCUS25575">
    <property type="protein sequence ID" value="CAJ1973511.1"/>
    <property type="gene ID" value="gene-AYBTSS11_LOCUS25575"/>
</dbReference>
<dbReference type="Pfam" id="PF14365">
    <property type="entry name" value="Neprosin_AP"/>
    <property type="match status" value="1"/>
</dbReference>
<proteinExistence type="predicted"/>
<evidence type="ECO:0000256" key="1">
    <source>
        <dbReference type="SAM" id="SignalP"/>
    </source>
</evidence>
<feature type="chain" id="PRO_5041634803" description="Neprosin PEP catalytic domain-containing protein" evidence="1">
    <location>
        <begin position="25"/>
        <end position="406"/>
    </location>
</feature>
<dbReference type="EMBL" id="OY731406">
    <property type="protein sequence ID" value="CAJ1973511.1"/>
    <property type="molecule type" value="Genomic_DNA"/>
</dbReference>
<dbReference type="Pfam" id="PF03080">
    <property type="entry name" value="Neprosin"/>
    <property type="match status" value="1"/>
</dbReference>
<dbReference type="AlphaFoldDB" id="A0AA86SVD0"/>
<name>A0AA86SVD0_9FABA</name>
<evidence type="ECO:0000313" key="4">
    <source>
        <dbReference type="Proteomes" id="UP001189624"/>
    </source>
</evidence>
<feature type="signal peptide" evidence="1">
    <location>
        <begin position="1"/>
        <end position="24"/>
    </location>
</feature>
<dbReference type="Gene3D" id="3.90.1320.10">
    <property type="entry name" value="Outer-capsid protein sigma 3, large lobe"/>
    <property type="match status" value="1"/>
</dbReference>
<dbReference type="PANTHER" id="PTHR31589:SF2">
    <property type="entry name" value="ASLB (DUF239)-RELATED"/>
    <property type="match status" value="1"/>
</dbReference>
<accession>A0AA86SVD0</accession>
<reference evidence="3" key="1">
    <citation type="submission" date="2023-10" db="EMBL/GenBank/DDBJ databases">
        <authorList>
            <person name="Domelevo Entfellner J.-B."/>
        </authorList>
    </citation>
    <scope>NUCLEOTIDE SEQUENCE</scope>
</reference>
<feature type="domain" description="Neprosin PEP catalytic" evidence="2">
    <location>
        <begin position="146"/>
        <end position="406"/>
    </location>
</feature>
<dbReference type="InterPro" id="IPR025521">
    <property type="entry name" value="Neprosin_propep"/>
</dbReference>
<protein>
    <recommendedName>
        <fullName evidence="2">Neprosin PEP catalytic domain-containing protein</fullName>
    </recommendedName>
</protein>
<dbReference type="Proteomes" id="UP001189624">
    <property type="component" value="Chromosome 9"/>
</dbReference>
<sequence length="406" mass="45732">MGESKVAILFVWVFFALCIIRLNAESSTLEREIEAKLKQLTKPAVKTIKSEDGDIIDCVNIYDQPAFDHPALKNHTIKMMPDYLLASENSRTKEDSESEIFQTWQKSGSCPKGTIPIRRILKKDLLRAASLDSFGRKSPQLYKNSTNQTNGYIPENRSSAYLMTVGYNYIGAQADINVWNPKVAQPNEFTTAQIWAKNNNNPYVESVESGWMVNPMLYGDEATRFFAYWTRDSYRSTGCFDLTCSGFVQIGQIVLGGTIKPVSSFWGPQYEINVGMFLDTNTGNWYLKLNSNIAVGYWPAEILGSLKHSAICVEWGGQVGSRNIRKKSPHTSTQMGSGEFASGRFKEACFIRNIRIQDYSLQLKYPQNVNAMSEEPFCYSSLHDARRGVEPIFYFGGPGRALPHCP</sequence>
<dbReference type="InterPro" id="IPR053168">
    <property type="entry name" value="Glutamic_endopeptidase"/>
</dbReference>
<keyword evidence="4" id="KW-1185">Reference proteome</keyword>
<keyword evidence="1" id="KW-0732">Signal</keyword>
<gene>
    <name evidence="3" type="ORF">AYBTSS11_LOCUS25575</name>
</gene>
<evidence type="ECO:0000259" key="2">
    <source>
        <dbReference type="PROSITE" id="PS52045"/>
    </source>
</evidence>
<evidence type="ECO:0000313" key="3">
    <source>
        <dbReference type="EMBL" id="CAJ1973511.1"/>
    </source>
</evidence>
<dbReference type="InterPro" id="IPR004314">
    <property type="entry name" value="Neprosin"/>
</dbReference>
<organism evidence="3 4">
    <name type="scientific">Sphenostylis stenocarpa</name>
    <dbReference type="NCBI Taxonomy" id="92480"/>
    <lineage>
        <taxon>Eukaryota</taxon>
        <taxon>Viridiplantae</taxon>
        <taxon>Streptophyta</taxon>
        <taxon>Embryophyta</taxon>
        <taxon>Tracheophyta</taxon>
        <taxon>Spermatophyta</taxon>
        <taxon>Magnoliopsida</taxon>
        <taxon>eudicotyledons</taxon>
        <taxon>Gunneridae</taxon>
        <taxon>Pentapetalae</taxon>
        <taxon>rosids</taxon>
        <taxon>fabids</taxon>
        <taxon>Fabales</taxon>
        <taxon>Fabaceae</taxon>
        <taxon>Papilionoideae</taxon>
        <taxon>50 kb inversion clade</taxon>
        <taxon>NPAAA clade</taxon>
        <taxon>indigoferoid/millettioid clade</taxon>
        <taxon>Phaseoleae</taxon>
        <taxon>Sphenostylis</taxon>
    </lineage>
</organism>